<keyword evidence="3" id="KW-1185">Reference proteome</keyword>
<evidence type="ECO:0000256" key="1">
    <source>
        <dbReference type="SAM" id="MobiDB-lite"/>
    </source>
</evidence>
<protein>
    <submittedName>
        <fullName evidence="2">Uncharacterized protein</fullName>
    </submittedName>
</protein>
<sequence>MLVLGRALGSRSPRWGSARATTCTASPTSSNSFKHPPPPMVAPEFYKLELPMVLPTPWLPLFCMSYPSTQILLLTTTFCMCFLFADLTSDPKVTLAIASWSS</sequence>
<evidence type="ECO:0000313" key="2">
    <source>
        <dbReference type="EMBL" id="CAK0886492.1"/>
    </source>
</evidence>
<reference evidence="2" key="1">
    <citation type="submission" date="2023-10" db="EMBL/GenBank/DDBJ databases">
        <authorList>
            <person name="Chen Y."/>
            <person name="Shah S."/>
            <person name="Dougan E. K."/>
            <person name="Thang M."/>
            <person name="Chan C."/>
        </authorList>
    </citation>
    <scope>NUCLEOTIDE SEQUENCE [LARGE SCALE GENOMIC DNA]</scope>
</reference>
<dbReference type="Proteomes" id="UP001189429">
    <property type="component" value="Unassembled WGS sequence"/>
</dbReference>
<feature type="compositionally biased region" description="Polar residues" evidence="1">
    <location>
        <begin position="19"/>
        <end position="33"/>
    </location>
</feature>
<feature type="region of interest" description="Disordered" evidence="1">
    <location>
        <begin position="1"/>
        <end position="35"/>
    </location>
</feature>
<gene>
    <name evidence="2" type="ORF">PCOR1329_LOCUS67823</name>
</gene>
<organism evidence="2 3">
    <name type="scientific">Prorocentrum cordatum</name>
    <dbReference type="NCBI Taxonomy" id="2364126"/>
    <lineage>
        <taxon>Eukaryota</taxon>
        <taxon>Sar</taxon>
        <taxon>Alveolata</taxon>
        <taxon>Dinophyceae</taxon>
        <taxon>Prorocentrales</taxon>
        <taxon>Prorocentraceae</taxon>
        <taxon>Prorocentrum</taxon>
    </lineage>
</organism>
<name>A0ABN9WM83_9DINO</name>
<accession>A0ABN9WM83</accession>
<comment type="caution">
    <text evidence="2">The sequence shown here is derived from an EMBL/GenBank/DDBJ whole genome shotgun (WGS) entry which is preliminary data.</text>
</comment>
<proteinExistence type="predicted"/>
<dbReference type="EMBL" id="CAUYUJ010018812">
    <property type="protein sequence ID" value="CAK0886492.1"/>
    <property type="molecule type" value="Genomic_DNA"/>
</dbReference>
<evidence type="ECO:0000313" key="3">
    <source>
        <dbReference type="Proteomes" id="UP001189429"/>
    </source>
</evidence>